<gene>
    <name evidence="1" type="ORF">F4148_17355</name>
</gene>
<comment type="caution">
    <text evidence="1">The sequence shown here is derived from an EMBL/GenBank/DDBJ whole genome shotgun (WGS) entry which is preliminary data.</text>
</comment>
<evidence type="ECO:0000313" key="1">
    <source>
        <dbReference type="EMBL" id="MYH63434.1"/>
    </source>
</evidence>
<accession>A0A6B1GBH0</accession>
<dbReference type="AlphaFoldDB" id="A0A6B1GBH0"/>
<organism evidence="1">
    <name type="scientific">Caldilineaceae bacterium SB0675_bin_29</name>
    <dbReference type="NCBI Taxonomy" id="2605266"/>
    <lineage>
        <taxon>Bacteria</taxon>
        <taxon>Bacillati</taxon>
        <taxon>Chloroflexota</taxon>
        <taxon>Caldilineae</taxon>
        <taxon>Caldilineales</taxon>
        <taxon>Caldilineaceae</taxon>
    </lineage>
</organism>
<protein>
    <submittedName>
        <fullName evidence="1">Uncharacterized protein</fullName>
    </submittedName>
</protein>
<sequence>MGCPSCPVHKNTPGMQPVLFTFTSS</sequence>
<proteinExistence type="predicted"/>
<name>A0A6B1GBH0_9CHLR</name>
<dbReference type="EMBL" id="VYDA01000615">
    <property type="protein sequence ID" value="MYH63434.1"/>
    <property type="molecule type" value="Genomic_DNA"/>
</dbReference>
<reference evidence="1" key="1">
    <citation type="submission" date="2019-09" db="EMBL/GenBank/DDBJ databases">
        <title>Characterisation of the sponge microbiome using genome-centric metagenomics.</title>
        <authorList>
            <person name="Engelberts J.P."/>
            <person name="Robbins S.J."/>
            <person name="De Goeij J.M."/>
            <person name="Aranda M."/>
            <person name="Bell S.C."/>
            <person name="Webster N.S."/>
        </authorList>
    </citation>
    <scope>NUCLEOTIDE SEQUENCE</scope>
    <source>
        <strain evidence="1">SB0675_bin_29</strain>
    </source>
</reference>